<keyword evidence="1" id="KW-1133">Transmembrane helix</keyword>
<dbReference type="AlphaFoldDB" id="A0A816SMH8"/>
<feature type="transmembrane region" description="Helical" evidence="1">
    <location>
        <begin position="82"/>
        <end position="105"/>
    </location>
</feature>
<dbReference type="Proteomes" id="UP000676336">
    <property type="component" value="Unassembled WGS sequence"/>
</dbReference>
<evidence type="ECO:0000313" key="2">
    <source>
        <dbReference type="EMBL" id="CAF2086746.1"/>
    </source>
</evidence>
<feature type="transmembrane region" description="Helical" evidence="1">
    <location>
        <begin position="117"/>
        <end position="140"/>
    </location>
</feature>
<dbReference type="EMBL" id="CAJNRE010009928">
    <property type="protein sequence ID" value="CAF2086746.1"/>
    <property type="molecule type" value="Genomic_DNA"/>
</dbReference>
<dbReference type="Proteomes" id="UP000663824">
    <property type="component" value="Unassembled WGS sequence"/>
</dbReference>
<feature type="transmembrane region" description="Helical" evidence="1">
    <location>
        <begin position="186"/>
        <end position="211"/>
    </location>
</feature>
<organism evidence="2 4">
    <name type="scientific">Rotaria magnacalcarata</name>
    <dbReference type="NCBI Taxonomy" id="392030"/>
    <lineage>
        <taxon>Eukaryota</taxon>
        <taxon>Metazoa</taxon>
        <taxon>Spiralia</taxon>
        <taxon>Gnathifera</taxon>
        <taxon>Rotifera</taxon>
        <taxon>Eurotatoria</taxon>
        <taxon>Bdelloidea</taxon>
        <taxon>Philodinida</taxon>
        <taxon>Philodinidae</taxon>
        <taxon>Rotaria</taxon>
    </lineage>
</organism>
<reference evidence="2" key="1">
    <citation type="submission" date="2021-02" db="EMBL/GenBank/DDBJ databases">
        <authorList>
            <person name="Nowell W R."/>
        </authorList>
    </citation>
    <scope>NUCLEOTIDE SEQUENCE</scope>
</reference>
<comment type="caution">
    <text evidence="2">The sequence shown here is derived from an EMBL/GenBank/DDBJ whole genome shotgun (WGS) entry which is preliminary data.</text>
</comment>
<evidence type="ECO:0000313" key="4">
    <source>
        <dbReference type="Proteomes" id="UP000663824"/>
    </source>
</evidence>
<name>A0A816SMH8_9BILA</name>
<accession>A0A816SMH8</accession>
<evidence type="ECO:0000313" key="3">
    <source>
        <dbReference type="EMBL" id="CAF3816717.1"/>
    </source>
</evidence>
<proteinExistence type="predicted"/>
<evidence type="ECO:0000256" key="1">
    <source>
        <dbReference type="SAM" id="Phobius"/>
    </source>
</evidence>
<gene>
    <name evidence="2" type="ORF">MBJ925_LOCUS19619</name>
    <name evidence="3" type="ORF">SMN809_LOCUS2046</name>
</gene>
<sequence>MNNESESPGPAYNQIPPSNLPVTDTEAIQIDAKDTSLPRKTAADRVAEQFAEISMRATTAAVMTPSTADILQALSYHLQNKFFLRICFSLLAMLLLITASIILFATKRGTGAGDTAYILQLLFGLVFIMLAFCASIMLIVSYCQRKQPISAALGNIRYTIRIEGGQWVRFVNYFFSSKGRPSRARGWWFCGGDSIGYYMSLLEFIQLIFLLKNLSNI</sequence>
<keyword evidence="1" id="KW-0812">Transmembrane</keyword>
<dbReference type="EMBL" id="CAJOBI010000351">
    <property type="protein sequence ID" value="CAF3816717.1"/>
    <property type="molecule type" value="Genomic_DNA"/>
</dbReference>
<protein>
    <submittedName>
        <fullName evidence="2">Uncharacterized protein</fullName>
    </submittedName>
</protein>
<keyword evidence="1" id="KW-0472">Membrane</keyword>